<dbReference type="EMBL" id="OV725078">
    <property type="protein sequence ID" value="CAH1393563.1"/>
    <property type="molecule type" value="Genomic_DNA"/>
</dbReference>
<feature type="compositionally biased region" description="Polar residues" evidence="10">
    <location>
        <begin position="34"/>
        <end position="43"/>
    </location>
</feature>
<dbReference type="GO" id="GO:0008140">
    <property type="term" value="F:cAMP response element binding protein binding"/>
    <property type="evidence" value="ECO:0007669"/>
    <property type="project" value="InterPro"/>
</dbReference>
<evidence type="ECO:0000256" key="9">
    <source>
        <dbReference type="ARBA" id="ARBA00023242"/>
    </source>
</evidence>
<dbReference type="Pfam" id="PF12885">
    <property type="entry name" value="TORC_M"/>
    <property type="match status" value="1"/>
</dbReference>
<feature type="compositionally biased region" description="Basic and acidic residues" evidence="10">
    <location>
        <begin position="1"/>
        <end position="33"/>
    </location>
</feature>
<reference evidence="14" key="1">
    <citation type="submission" date="2022-01" db="EMBL/GenBank/DDBJ databases">
        <authorList>
            <person name="King R."/>
        </authorList>
    </citation>
    <scope>NUCLEOTIDE SEQUENCE</scope>
</reference>
<dbReference type="InterPro" id="IPR024783">
    <property type="entry name" value="TORC_N"/>
</dbReference>
<keyword evidence="6" id="KW-0805">Transcription regulation</keyword>
<evidence type="ECO:0000256" key="4">
    <source>
        <dbReference type="ARBA" id="ARBA00022490"/>
    </source>
</evidence>
<feature type="compositionally biased region" description="Low complexity" evidence="10">
    <location>
        <begin position="82"/>
        <end position="93"/>
    </location>
</feature>
<keyword evidence="15" id="KW-1185">Reference proteome</keyword>
<keyword evidence="4" id="KW-0963">Cytoplasm</keyword>
<dbReference type="InterPro" id="IPR024786">
    <property type="entry name" value="TORC"/>
</dbReference>
<organism evidence="14 15">
    <name type="scientific">Nezara viridula</name>
    <name type="common">Southern green stink bug</name>
    <name type="synonym">Cimex viridulus</name>
    <dbReference type="NCBI Taxonomy" id="85310"/>
    <lineage>
        <taxon>Eukaryota</taxon>
        <taxon>Metazoa</taxon>
        <taxon>Ecdysozoa</taxon>
        <taxon>Arthropoda</taxon>
        <taxon>Hexapoda</taxon>
        <taxon>Insecta</taxon>
        <taxon>Pterygota</taxon>
        <taxon>Neoptera</taxon>
        <taxon>Paraneoptera</taxon>
        <taxon>Hemiptera</taxon>
        <taxon>Heteroptera</taxon>
        <taxon>Panheteroptera</taxon>
        <taxon>Pentatomomorpha</taxon>
        <taxon>Pentatomoidea</taxon>
        <taxon>Pentatomidae</taxon>
        <taxon>Pentatominae</taxon>
        <taxon>Nezara</taxon>
    </lineage>
</organism>
<evidence type="ECO:0008006" key="16">
    <source>
        <dbReference type="Google" id="ProtNLM"/>
    </source>
</evidence>
<dbReference type="Pfam" id="PF12884">
    <property type="entry name" value="TORC_N"/>
    <property type="match status" value="1"/>
</dbReference>
<evidence type="ECO:0000256" key="7">
    <source>
        <dbReference type="ARBA" id="ARBA00023159"/>
    </source>
</evidence>
<feature type="domain" description="Transducer of regulated CREB activity N-terminal" evidence="11">
    <location>
        <begin position="3"/>
        <end position="40"/>
    </location>
</feature>
<sequence>MANPRKFSEKIALHHQKQAEETAEFEKIMREVSDATNRQSLTSLDDLRNSHQHHPLVYRERPRSAALGPMRSRPAEKRIDTSPYSGSYLSPPLDTTWRRTHSDSSLHTSSHENNSHRRGVNECHTQVNDDYESMKRSFSCNPEARPRSALDMPRVPGISIYPSQQEPGAIQIPIANNTGSLPDLSNFHIPSPLDVPIDQEETHCYNDTHHRQFCQSRTSSQMSPQLSMFKYSNTSPSSSPQSPPSPTSSLCKMSPVEANNYYITQEDMTLQHHFEQFSVREDSCPKLRSHEMTQDPGYFSTSPHQYSRVPLEHAASTPSSIPDIILTDFSNGEDLGKDFGVNMVDNLDLFPTDECLREGLVPIDIDGLQMLTDPSMIADPATEDHLRLDRL</sequence>
<evidence type="ECO:0000259" key="13">
    <source>
        <dbReference type="Pfam" id="PF12886"/>
    </source>
</evidence>
<dbReference type="GO" id="GO:0045944">
    <property type="term" value="P:positive regulation of transcription by RNA polymerase II"/>
    <property type="evidence" value="ECO:0007669"/>
    <property type="project" value="TreeGrafter"/>
</dbReference>
<keyword evidence="9" id="KW-0539">Nucleus</keyword>
<evidence type="ECO:0000256" key="6">
    <source>
        <dbReference type="ARBA" id="ARBA00023015"/>
    </source>
</evidence>
<evidence type="ECO:0000313" key="15">
    <source>
        <dbReference type="Proteomes" id="UP001152798"/>
    </source>
</evidence>
<evidence type="ECO:0000313" key="14">
    <source>
        <dbReference type="EMBL" id="CAH1393563.1"/>
    </source>
</evidence>
<evidence type="ECO:0000256" key="5">
    <source>
        <dbReference type="ARBA" id="ARBA00022553"/>
    </source>
</evidence>
<evidence type="ECO:0000256" key="2">
    <source>
        <dbReference type="ARBA" id="ARBA00004496"/>
    </source>
</evidence>
<feature type="region of interest" description="Disordered" evidence="10">
    <location>
        <begin position="1"/>
        <end position="122"/>
    </location>
</feature>
<dbReference type="InterPro" id="IPR024784">
    <property type="entry name" value="TORC_M"/>
</dbReference>
<accession>A0A9P0EBT9</accession>
<dbReference type="PANTHER" id="PTHR13589:SF15">
    <property type="entry name" value="CREB-REGULATED TRANSCRIPTION COACTIVATOR, ISOFORM B"/>
    <property type="match status" value="1"/>
</dbReference>
<proteinExistence type="inferred from homology"/>
<dbReference type="PANTHER" id="PTHR13589">
    <property type="entry name" value="CREB-REGULATED TRANSCRIPTION COACTIVATOR"/>
    <property type="match status" value="1"/>
</dbReference>
<dbReference type="AlphaFoldDB" id="A0A9P0EBT9"/>
<evidence type="ECO:0000256" key="10">
    <source>
        <dbReference type="SAM" id="MobiDB-lite"/>
    </source>
</evidence>
<feature type="region of interest" description="Disordered" evidence="10">
    <location>
        <begin position="228"/>
        <end position="251"/>
    </location>
</feature>
<comment type="similarity">
    <text evidence="3">Belongs to the TORC family.</text>
</comment>
<feature type="domain" description="Transducer of regulated CREB activity middle" evidence="12">
    <location>
        <begin position="144"/>
        <end position="203"/>
    </location>
</feature>
<evidence type="ECO:0000259" key="12">
    <source>
        <dbReference type="Pfam" id="PF12885"/>
    </source>
</evidence>
<dbReference type="GO" id="GO:0051289">
    <property type="term" value="P:protein homotetramerization"/>
    <property type="evidence" value="ECO:0007669"/>
    <property type="project" value="InterPro"/>
</dbReference>
<keyword evidence="8" id="KW-0804">Transcription</keyword>
<protein>
    <recommendedName>
        <fullName evidence="16">CREB-regulated transcription coactivator 1</fullName>
    </recommendedName>
</protein>
<evidence type="ECO:0000256" key="1">
    <source>
        <dbReference type="ARBA" id="ARBA00004123"/>
    </source>
</evidence>
<dbReference type="InterPro" id="IPR024785">
    <property type="entry name" value="TORC_C"/>
</dbReference>
<evidence type="ECO:0000259" key="11">
    <source>
        <dbReference type="Pfam" id="PF12884"/>
    </source>
</evidence>
<keyword evidence="7" id="KW-0010">Activator</keyword>
<dbReference type="GO" id="GO:0005634">
    <property type="term" value="C:nucleus"/>
    <property type="evidence" value="ECO:0007669"/>
    <property type="project" value="UniProtKB-SubCell"/>
</dbReference>
<feature type="compositionally biased region" description="Basic and acidic residues" evidence="10">
    <location>
        <begin position="96"/>
        <end position="121"/>
    </location>
</feature>
<gene>
    <name evidence="14" type="ORF">NEZAVI_LOCUS4214</name>
</gene>
<keyword evidence="5" id="KW-0597">Phosphoprotein</keyword>
<dbReference type="Pfam" id="PF12886">
    <property type="entry name" value="TORC_C"/>
    <property type="match status" value="1"/>
</dbReference>
<evidence type="ECO:0000256" key="3">
    <source>
        <dbReference type="ARBA" id="ARBA00007167"/>
    </source>
</evidence>
<feature type="domain" description="Transducer of regulated CREB activity C-terminal" evidence="13">
    <location>
        <begin position="322"/>
        <end position="391"/>
    </location>
</feature>
<evidence type="ECO:0000256" key="8">
    <source>
        <dbReference type="ARBA" id="ARBA00023163"/>
    </source>
</evidence>
<dbReference type="Proteomes" id="UP001152798">
    <property type="component" value="Chromosome 2"/>
</dbReference>
<comment type="subcellular location">
    <subcellularLocation>
        <location evidence="2">Cytoplasm</location>
    </subcellularLocation>
    <subcellularLocation>
        <location evidence="1">Nucleus</location>
    </subcellularLocation>
</comment>
<name>A0A9P0EBT9_NEZVI</name>
<dbReference type="GO" id="GO:0005737">
    <property type="term" value="C:cytoplasm"/>
    <property type="evidence" value="ECO:0007669"/>
    <property type="project" value="UniProtKB-SubCell"/>
</dbReference>